<proteinExistence type="inferred from homology"/>
<name>A0A059BNS5_EUCGR</name>
<evidence type="ECO:0000256" key="2">
    <source>
        <dbReference type="ARBA" id="ARBA00022617"/>
    </source>
</evidence>
<dbReference type="OMA" id="QDLMNAW"/>
<dbReference type="eggNOG" id="KOG0156">
    <property type="taxonomic scope" value="Eukaryota"/>
</dbReference>
<dbReference type="GO" id="GO:0005506">
    <property type="term" value="F:iron ion binding"/>
    <property type="evidence" value="ECO:0007669"/>
    <property type="project" value="InterPro"/>
</dbReference>
<feature type="transmembrane region" description="Helical" evidence="9">
    <location>
        <begin position="25"/>
        <end position="44"/>
    </location>
</feature>
<evidence type="ECO:0000256" key="9">
    <source>
        <dbReference type="SAM" id="Phobius"/>
    </source>
</evidence>
<dbReference type="InterPro" id="IPR050651">
    <property type="entry name" value="Plant_Cytochrome_P450_Monoox"/>
</dbReference>
<dbReference type="FunFam" id="1.10.630.10:FF:000026">
    <property type="entry name" value="Cytochrome P450 82C4"/>
    <property type="match status" value="1"/>
</dbReference>
<keyword evidence="9" id="KW-0812">Transmembrane</keyword>
<evidence type="ECO:0000256" key="5">
    <source>
        <dbReference type="ARBA" id="ARBA00023004"/>
    </source>
</evidence>
<dbReference type="Gene3D" id="1.10.630.10">
    <property type="entry name" value="Cytochrome P450"/>
    <property type="match status" value="1"/>
</dbReference>
<dbReference type="PRINTS" id="PR00385">
    <property type="entry name" value="P450"/>
</dbReference>
<evidence type="ECO:0000256" key="8">
    <source>
        <dbReference type="RuleBase" id="RU000461"/>
    </source>
</evidence>
<keyword evidence="9" id="KW-0472">Membrane</keyword>
<dbReference type="PANTHER" id="PTHR47947:SF49">
    <property type="entry name" value="CYTOCHROME P450 FAMILY PROTEIN"/>
    <property type="match status" value="1"/>
</dbReference>
<sequence length="540" mass="60694">MHHNLSSWCFCTLHAAKMDSLLQDLPLLSGIILAILVLSIFVVFKSASSSKLKTPPEAAGAWPIIGHLPILAKSKLPHKTLASMADQYGPIFTIQLGMFRSVVVSGSEMAKECFTKNDIALSTRPQQLAQKILGYSFAMFPFAPYGPYWRELRKMATLELLSNRRVNSLLNPIQASEADVAIQELHELWIESKDDSGHIIVDLKQWFAKLTLNVILRIVAGKRYRAADEEEKQRCQKALRALFRFFGLFLAADALPFLRWLDLGGHEKAMKRTAEELDEIIGGWLEEHKRDNKDLSETSGSRDFMDVMLSVHNDDEVGGYDADTIIKATCLAMIAGGSDTTMVTLTWAISLLLNNLHSLKKVQEELEAQIGKQRHVKEADIASLTYLQAIVKETLRLHPAAPLSAPRLFTEDCTVGEYHVPKGTRLILNIWKIQTDPETWPDPMEFRPERFLSSHKDVDVKDSNFALLPFGGGRRICPGISFALEMVHFLLAKFLHAFDISTVDNLPVDMSEIFGMTNLKATPLEVILKPRLGPEFYQLR</sequence>
<feature type="binding site" description="axial binding residue" evidence="7">
    <location>
        <position position="477"/>
    </location>
    <ligand>
        <name>heme</name>
        <dbReference type="ChEBI" id="CHEBI:30413"/>
    </ligand>
    <ligandPart>
        <name>Fe</name>
        <dbReference type="ChEBI" id="CHEBI:18248"/>
    </ligandPart>
</feature>
<comment type="cofactor">
    <cofactor evidence="7">
        <name>heme</name>
        <dbReference type="ChEBI" id="CHEBI:30413"/>
    </cofactor>
</comment>
<dbReference type="KEGG" id="egr:104448695"/>
<evidence type="ECO:0000256" key="3">
    <source>
        <dbReference type="ARBA" id="ARBA00022723"/>
    </source>
</evidence>
<accession>A0A059BNS5</accession>
<keyword evidence="3 7" id="KW-0479">Metal-binding</keyword>
<dbReference type="PANTHER" id="PTHR47947">
    <property type="entry name" value="CYTOCHROME P450 82C3-RELATED"/>
    <property type="match status" value="1"/>
</dbReference>
<keyword evidence="6 8" id="KW-0503">Monooxygenase</keyword>
<dbReference type="GO" id="GO:0016709">
    <property type="term" value="F:oxidoreductase activity, acting on paired donors, with incorporation or reduction of molecular oxygen, NAD(P)H as one donor, and incorporation of one atom of oxygen"/>
    <property type="evidence" value="ECO:0007669"/>
    <property type="project" value="UniProtKB-ARBA"/>
</dbReference>
<dbReference type="InterPro" id="IPR002401">
    <property type="entry name" value="Cyt_P450_E_grp-I"/>
</dbReference>
<dbReference type="AlphaFoldDB" id="A0A059BNS5"/>
<gene>
    <name evidence="10" type="ORF">EUGRSUZ_F01493</name>
</gene>
<dbReference type="SUPFAM" id="SSF48264">
    <property type="entry name" value="Cytochrome P450"/>
    <property type="match status" value="1"/>
</dbReference>
<dbReference type="InterPro" id="IPR036396">
    <property type="entry name" value="Cyt_P450_sf"/>
</dbReference>
<dbReference type="Pfam" id="PF00067">
    <property type="entry name" value="p450"/>
    <property type="match status" value="1"/>
</dbReference>
<protein>
    <recommendedName>
        <fullName evidence="11">Cytochrome P450</fullName>
    </recommendedName>
</protein>
<dbReference type="Gramene" id="KCW67758">
    <property type="protein sequence ID" value="KCW67758"/>
    <property type="gene ID" value="EUGRSUZ_F01493"/>
</dbReference>
<dbReference type="CDD" id="cd20654">
    <property type="entry name" value="CYP82"/>
    <property type="match status" value="1"/>
</dbReference>
<dbReference type="PROSITE" id="PS00086">
    <property type="entry name" value="CYTOCHROME_P450"/>
    <property type="match status" value="1"/>
</dbReference>
<dbReference type="PRINTS" id="PR00463">
    <property type="entry name" value="EP450I"/>
</dbReference>
<evidence type="ECO:0000256" key="7">
    <source>
        <dbReference type="PIRSR" id="PIRSR602401-1"/>
    </source>
</evidence>
<keyword evidence="2 7" id="KW-0349">Heme</keyword>
<keyword evidence="4 8" id="KW-0560">Oxidoreductase</keyword>
<keyword evidence="5 7" id="KW-0408">Iron</keyword>
<dbReference type="GO" id="GO:0020037">
    <property type="term" value="F:heme binding"/>
    <property type="evidence" value="ECO:0007669"/>
    <property type="project" value="InterPro"/>
</dbReference>
<keyword evidence="9" id="KW-1133">Transmembrane helix</keyword>
<evidence type="ECO:0000256" key="4">
    <source>
        <dbReference type="ARBA" id="ARBA00023002"/>
    </source>
</evidence>
<organism evidence="10">
    <name type="scientific">Eucalyptus grandis</name>
    <name type="common">Flooded gum</name>
    <dbReference type="NCBI Taxonomy" id="71139"/>
    <lineage>
        <taxon>Eukaryota</taxon>
        <taxon>Viridiplantae</taxon>
        <taxon>Streptophyta</taxon>
        <taxon>Embryophyta</taxon>
        <taxon>Tracheophyta</taxon>
        <taxon>Spermatophyta</taxon>
        <taxon>Magnoliopsida</taxon>
        <taxon>eudicotyledons</taxon>
        <taxon>Gunneridae</taxon>
        <taxon>Pentapetalae</taxon>
        <taxon>rosids</taxon>
        <taxon>malvids</taxon>
        <taxon>Myrtales</taxon>
        <taxon>Myrtaceae</taxon>
        <taxon>Myrtoideae</taxon>
        <taxon>Eucalypteae</taxon>
        <taxon>Eucalyptus</taxon>
    </lineage>
</organism>
<evidence type="ECO:0000256" key="1">
    <source>
        <dbReference type="ARBA" id="ARBA00010617"/>
    </source>
</evidence>
<dbReference type="InParanoid" id="A0A059BNS5"/>
<dbReference type="InterPro" id="IPR001128">
    <property type="entry name" value="Cyt_P450"/>
</dbReference>
<dbReference type="OrthoDB" id="2789670at2759"/>
<evidence type="ECO:0000313" key="10">
    <source>
        <dbReference type="EMBL" id="KCW67758.1"/>
    </source>
</evidence>
<evidence type="ECO:0000256" key="6">
    <source>
        <dbReference type="ARBA" id="ARBA00023033"/>
    </source>
</evidence>
<evidence type="ECO:0008006" key="11">
    <source>
        <dbReference type="Google" id="ProtNLM"/>
    </source>
</evidence>
<dbReference type="InterPro" id="IPR017972">
    <property type="entry name" value="Cyt_P450_CS"/>
</dbReference>
<feature type="transmembrane region" description="Helical" evidence="9">
    <location>
        <begin position="241"/>
        <end position="261"/>
    </location>
</feature>
<reference evidence="10" key="1">
    <citation type="submission" date="2013-07" db="EMBL/GenBank/DDBJ databases">
        <title>The genome of Eucalyptus grandis.</title>
        <authorList>
            <person name="Schmutz J."/>
            <person name="Hayes R."/>
            <person name="Myburg A."/>
            <person name="Tuskan G."/>
            <person name="Grattapaglia D."/>
            <person name="Rokhsar D.S."/>
        </authorList>
    </citation>
    <scope>NUCLEOTIDE SEQUENCE</scope>
    <source>
        <tissue evidence="10">Leaf extractions</tissue>
    </source>
</reference>
<dbReference type="EMBL" id="KK198758">
    <property type="protein sequence ID" value="KCW67758.1"/>
    <property type="molecule type" value="Genomic_DNA"/>
</dbReference>
<comment type="similarity">
    <text evidence="1 8">Belongs to the cytochrome P450 family.</text>
</comment>